<accession>A0ACB6S580</accession>
<evidence type="ECO:0000313" key="2">
    <source>
        <dbReference type="Proteomes" id="UP000799754"/>
    </source>
</evidence>
<gene>
    <name evidence="1" type="ORF">BU25DRAFT_19553</name>
</gene>
<reference evidence="1" key="1">
    <citation type="journal article" date="2020" name="Stud. Mycol.">
        <title>101 Dothideomycetes genomes: a test case for predicting lifestyles and emergence of pathogens.</title>
        <authorList>
            <person name="Haridas S."/>
            <person name="Albert R."/>
            <person name="Binder M."/>
            <person name="Bloem J."/>
            <person name="Labutti K."/>
            <person name="Salamov A."/>
            <person name="Andreopoulos B."/>
            <person name="Baker S."/>
            <person name="Barry K."/>
            <person name="Bills G."/>
            <person name="Bluhm B."/>
            <person name="Cannon C."/>
            <person name="Castanera R."/>
            <person name="Culley D."/>
            <person name="Daum C."/>
            <person name="Ezra D."/>
            <person name="Gonzalez J."/>
            <person name="Henrissat B."/>
            <person name="Kuo A."/>
            <person name="Liang C."/>
            <person name="Lipzen A."/>
            <person name="Lutzoni F."/>
            <person name="Magnuson J."/>
            <person name="Mondo S."/>
            <person name="Nolan M."/>
            <person name="Ohm R."/>
            <person name="Pangilinan J."/>
            <person name="Park H.-J."/>
            <person name="Ramirez L."/>
            <person name="Alfaro M."/>
            <person name="Sun H."/>
            <person name="Tritt A."/>
            <person name="Yoshinaga Y."/>
            <person name="Zwiers L.-H."/>
            <person name="Turgeon B."/>
            <person name="Goodwin S."/>
            <person name="Spatafora J."/>
            <person name="Crous P."/>
            <person name="Grigoriev I."/>
        </authorList>
    </citation>
    <scope>NUCLEOTIDE SEQUENCE</scope>
    <source>
        <strain evidence="1">CBS 525.71</strain>
    </source>
</reference>
<organism evidence="1 2">
    <name type="scientific">Macroventuria anomochaeta</name>
    <dbReference type="NCBI Taxonomy" id="301207"/>
    <lineage>
        <taxon>Eukaryota</taxon>
        <taxon>Fungi</taxon>
        <taxon>Dikarya</taxon>
        <taxon>Ascomycota</taxon>
        <taxon>Pezizomycotina</taxon>
        <taxon>Dothideomycetes</taxon>
        <taxon>Pleosporomycetidae</taxon>
        <taxon>Pleosporales</taxon>
        <taxon>Pleosporineae</taxon>
        <taxon>Didymellaceae</taxon>
        <taxon>Macroventuria</taxon>
    </lineage>
</organism>
<sequence>MARIDRDYMVEGDSSEANRTNRMSWTISAAGRWQTLQRAAGRHCNGLLANKM</sequence>
<dbReference type="EMBL" id="MU006710">
    <property type="protein sequence ID" value="KAF2629321.1"/>
    <property type="molecule type" value="Genomic_DNA"/>
</dbReference>
<name>A0ACB6S580_9PLEO</name>
<protein>
    <submittedName>
        <fullName evidence="1">Uncharacterized protein</fullName>
    </submittedName>
</protein>
<dbReference type="Proteomes" id="UP000799754">
    <property type="component" value="Unassembled WGS sequence"/>
</dbReference>
<evidence type="ECO:0000313" key="1">
    <source>
        <dbReference type="EMBL" id="KAF2629321.1"/>
    </source>
</evidence>
<proteinExistence type="predicted"/>
<keyword evidence="2" id="KW-1185">Reference proteome</keyword>
<comment type="caution">
    <text evidence="1">The sequence shown here is derived from an EMBL/GenBank/DDBJ whole genome shotgun (WGS) entry which is preliminary data.</text>
</comment>